<feature type="compositionally biased region" description="Acidic residues" evidence="2">
    <location>
        <begin position="710"/>
        <end position="725"/>
    </location>
</feature>
<evidence type="ECO:0000313" key="4">
    <source>
        <dbReference type="EMBL" id="KAF7724451.1"/>
    </source>
</evidence>
<dbReference type="InterPro" id="IPR036871">
    <property type="entry name" value="PX_dom_sf"/>
</dbReference>
<reference evidence="4" key="1">
    <citation type="submission" date="2020-01" db="EMBL/GenBank/DDBJ databases">
        <title>Genome Sequencing of Three Apophysomyces-Like Fungal Strains Confirms a Novel Fungal Genus in the Mucoromycota with divergent Burkholderia-like Endosymbiotic Bacteria.</title>
        <authorList>
            <person name="Stajich J.E."/>
            <person name="Macias A.M."/>
            <person name="Carter-House D."/>
            <person name="Lovett B."/>
            <person name="Kasson L.R."/>
            <person name="Berry K."/>
            <person name="Grigoriev I."/>
            <person name="Chang Y."/>
            <person name="Spatafora J."/>
            <person name="Kasson M.T."/>
        </authorList>
    </citation>
    <scope>NUCLEOTIDE SEQUENCE</scope>
    <source>
        <strain evidence="4">NRRL A-21654</strain>
    </source>
</reference>
<dbReference type="Pfam" id="PF12825">
    <property type="entry name" value="DUF3818"/>
    <property type="match status" value="1"/>
</dbReference>
<keyword evidence="5" id="KW-1185">Reference proteome</keyword>
<protein>
    <recommendedName>
        <fullName evidence="3">PX domain-containing protein</fullName>
    </recommendedName>
</protein>
<feature type="coiled-coil region" evidence="1">
    <location>
        <begin position="404"/>
        <end position="466"/>
    </location>
</feature>
<dbReference type="AlphaFoldDB" id="A0A8H7BUC4"/>
<name>A0A8H7BUC4_9FUNG</name>
<dbReference type="SUPFAM" id="SSF64268">
    <property type="entry name" value="PX domain"/>
    <property type="match status" value="1"/>
</dbReference>
<feature type="region of interest" description="Disordered" evidence="2">
    <location>
        <begin position="260"/>
        <end position="281"/>
    </location>
</feature>
<evidence type="ECO:0000313" key="5">
    <source>
        <dbReference type="Proteomes" id="UP000605846"/>
    </source>
</evidence>
<comment type="caution">
    <text evidence="4">The sequence shown here is derived from an EMBL/GenBank/DDBJ whole genome shotgun (WGS) entry which is preliminary data.</text>
</comment>
<feature type="domain" description="PX" evidence="3">
    <location>
        <begin position="141"/>
        <end position="251"/>
    </location>
</feature>
<dbReference type="Pfam" id="PF00787">
    <property type="entry name" value="PX"/>
    <property type="match status" value="1"/>
</dbReference>
<dbReference type="PANTHER" id="PTHR47185">
    <property type="entry name" value="PX DOMAIN-CONTAINING PROTEIN YPR097W"/>
    <property type="match status" value="1"/>
</dbReference>
<dbReference type="CDD" id="cd06869">
    <property type="entry name" value="PX_UP2_fungi"/>
    <property type="match status" value="1"/>
</dbReference>
<dbReference type="InterPro" id="IPR024554">
    <property type="entry name" value="LEC1-like_C"/>
</dbReference>
<dbReference type="Pfam" id="PF12828">
    <property type="entry name" value="PXB"/>
    <property type="match status" value="1"/>
</dbReference>
<dbReference type="PANTHER" id="PTHR47185:SF1">
    <property type="entry name" value="PX DOMAIN-CONTAINING PROTEIN YPR097W"/>
    <property type="match status" value="1"/>
</dbReference>
<gene>
    <name evidence="4" type="ORF">EC973_000960</name>
</gene>
<accession>A0A8H7BUC4</accession>
<dbReference type="EMBL" id="JABAYA010000119">
    <property type="protein sequence ID" value="KAF7724451.1"/>
    <property type="molecule type" value="Genomic_DNA"/>
</dbReference>
<evidence type="ECO:0000259" key="3">
    <source>
        <dbReference type="PROSITE" id="PS50195"/>
    </source>
</evidence>
<dbReference type="InterPro" id="IPR047168">
    <property type="entry name" value="LEC1-like"/>
</dbReference>
<organism evidence="4 5">
    <name type="scientific">Apophysomyces ossiformis</name>
    <dbReference type="NCBI Taxonomy" id="679940"/>
    <lineage>
        <taxon>Eukaryota</taxon>
        <taxon>Fungi</taxon>
        <taxon>Fungi incertae sedis</taxon>
        <taxon>Mucoromycota</taxon>
        <taxon>Mucoromycotina</taxon>
        <taxon>Mucoromycetes</taxon>
        <taxon>Mucorales</taxon>
        <taxon>Mucorineae</taxon>
        <taxon>Mucoraceae</taxon>
        <taxon>Apophysomyces</taxon>
    </lineage>
</organism>
<dbReference type="Gene3D" id="3.30.1520.10">
    <property type="entry name" value="Phox-like domain"/>
    <property type="match status" value="1"/>
</dbReference>
<dbReference type="GO" id="GO:0035091">
    <property type="term" value="F:phosphatidylinositol binding"/>
    <property type="evidence" value="ECO:0007669"/>
    <property type="project" value="InterPro"/>
</dbReference>
<evidence type="ECO:0000256" key="2">
    <source>
        <dbReference type="SAM" id="MobiDB-lite"/>
    </source>
</evidence>
<sequence length="804" mass="93344">MNLTPTELHYFKRELVTRQLDKELTQLRRKPDLAGLMVPRLSCDHYPFLSYMFQHFVAQFPLLKSGHQAEIWTKCQALLDELSNVAFETYAPDAEAGARRIMDRFKRGATIALCAGIKTFQGSEETIKLTGESGFCFDAHGSSVADDHSLDVVTVREKKHAEFVIKSFKDDEKATVIYVGRRHGRFRHLRDELKAAFPKEPLPDIPPKTYEAHRETDRILLRSFLRHIVANPKFRSSSIVIDFLSKDPIKLTEREMADMYERAQREQEREEERRRRQQEAHSKAMEINKLLDLLKEEVKKADGLRRVFEIIRITDNVHQLPPTLRKAFEWGRLSFAFALHKRFIVSEMAAENIANLKRTHKLMPYRTIAAYLNFANPLKMVKGVMNLFLAQPLGMPSLFQRIVLANLNEEAKGYQKQIEELERTIDDDILCQKLFNAVYTPLSKEASAAMEDMSTLQQTLAILQNEDIQPSLTPKQIVKVVYWKEDQKAHDLLHQLHLLWTWYGRRREQQILTDLVFRGTPADLLKELFILFYEPLGRVYRAAHVGDSVRDVSSFITDLIHLLETSDGSLQPFMALTERYEQKFYHFVHCVYFREKSHLFDDLINYVDRIFRFMGHGMPGMVDMDLIVQTAIPDKKEREVLKEEISLLCQYRHQQKTQHMERIRHKISESMVEHNFFELLPKTTETEGVLLDLTDMEIEENNCIPYDGREEAEAEAEAEDEDEENEKQQEHEQEGDDEENITDDGNDAFSTHTGASNTTQTTVHACDDSSKSAHTLMLEPPLLTIIPRVVSHFTADVTKIMRMS</sequence>
<proteinExistence type="predicted"/>
<dbReference type="Proteomes" id="UP000605846">
    <property type="component" value="Unassembled WGS sequence"/>
</dbReference>
<dbReference type="OrthoDB" id="2117459at2759"/>
<dbReference type="InterPro" id="IPR001683">
    <property type="entry name" value="PX_dom"/>
</dbReference>
<dbReference type="PROSITE" id="PS50195">
    <property type="entry name" value="PX"/>
    <property type="match status" value="1"/>
</dbReference>
<feature type="region of interest" description="Disordered" evidence="2">
    <location>
        <begin position="703"/>
        <end position="766"/>
    </location>
</feature>
<keyword evidence="1" id="KW-0175">Coiled coil</keyword>
<feature type="compositionally biased region" description="Acidic residues" evidence="2">
    <location>
        <begin position="733"/>
        <end position="746"/>
    </location>
</feature>
<feature type="compositionally biased region" description="Polar residues" evidence="2">
    <location>
        <begin position="748"/>
        <end position="763"/>
    </location>
</feature>
<evidence type="ECO:0000256" key="1">
    <source>
        <dbReference type="SAM" id="Coils"/>
    </source>
</evidence>
<dbReference type="InterPro" id="IPR024555">
    <property type="entry name" value="PX-associated"/>
</dbReference>